<dbReference type="SUPFAM" id="SSF49464">
    <property type="entry name" value="Carboxypeptidase regulatory domain-like"/>
    <property type="match status" value="1"/>
</dbReference>
<proteinExistence type="predicted"/>
<accession>G3MBP0</accession>
<dbReference type="RefSeq" id="YP_009015477.1">
    <property type="nucleotide sequence ID" value="NC_023719.1"/>
</dbReference>
<evidence type="ECO:0000313" key="2">
    <source>
        <dbReference type="Proteomes" id="UP000009273"/>
    </source>
</evidence>
<evidence type="ECO:0000313" key="1">
    <source>
        <dbReference type="EMBL" id="AEO93434.1"/>
    </source>
</evidence>
<dbReference type="EMBL" id="JN638751">
    <property type="protein sequence ID" value="AEO93434.1"/>
    <property type="molecule type" value="Genomic_DNA"/>
</dbReference>
<dbReference type="Proteomes" id="UP000009273">
    <property type="component" value="Segment"/>
</dbReference>
<protein>
    <submittedName>
        <fullName evidence="1">Gp174</fullName>
    </submittedName>
</protein>
<dbReference type="KEGG" id="vg:18563390"/>
<gene>
    <name evidence="1" type="primary">174</name>
    <name evidence="1" type="ORF">G_174</name>
</gene>
<name>G3MBP0_9CAUD</name>
<organism evidence="1 2">
    <name type="scientific">Bacillus phage G</name>
    <dbReference type="NCBI Taxonomy" id="2884420"/>
    <lineage>
        <taxon>Viruses</taxon>
        <taxon>Duplodnaviria</taxon>
        <taxon>Heunggongvirae</taxon>
        <taxon>Uroviricota</taxon>
        <taxon>Caudoviricetes</taxon>
        <taxon>Donellivirus</taxon>
        <taxon>Donellivirus gee</taxon>
    </lineage>
</organism>
<reference evidence="1 2" key="1">
    <citation type="submission" date="2011-09" db="EMBL/GenBank/DDBJ databases">
        <authorList>
            <person name="Pope W.H."/>
            <person name="Pedulla M.L."/>
            <person name="Ford M.E."/>
            <person name="Peebles C.L."/>
            <person name="Hatfull G.H."/>
            <person name="Hendrix R.W."/>
        </authorList>
    </citation>
    <scope>NUCLEOTIDE SEQUENCE [LARGE SCALE GENOMIC DNA]</scope>
    <source>
        <strain evidence="1">G</strain>
    </source>
</reference>
<dbReference type="InterPro" id="IPR008969">
    <property type="entry name" value="CarboxyPept-like_regulatory"/>
</dbReference>
<dbReference type="GeneID" id="18563390"/>
<sequence length="289" mass="33059">MKRKGSFVIKVSTYKKRFSRITYAQLTNNGSPIQVVCNEEGIITTALSGRITKSRSAYSDGIKNAKITAYKDGKVYDYTYTHNGINEDGEYDARLAGSYSLFLENGKYDIRIESELYNRTIKNYLVEDGIKLYRKTIRMGQIKAKYPLDDVVREGYSINNLVTFVSYSKQENCDYNEALEHTAKEALIVGVIRDQHNLPTEDAELIVADSKTKVIKAFIRTKGDGKFSFVLEPGKYDVILRSTKHSAKIVRDYDFVDFRNGFLLDLFNIDNENYNNSLKSGGEWLWISK</sequence>
<keyword evidence="2" id="KW-1185">Reference proteome</keyword>